<evidence type="ECO:0000256" key="2">
    <source>
        <dbReference type="SAM" id="MobiDB-lite"/>
    </source>
</evidence>
<keyword evidence="1" id="KW-0067">ATP-binding</keyword>
<dbReference type="EMBL" id="JAEFCI010007752">
    <property type="protein sequence ID" value="KAG5458893.1"/>
    <property type="molecule type" value="Genomic_DNA"/>
</dbReference>
<feature type="domain" description="Protein kinase" evidence="4">
    <location>
        <begin position="82"/>
        <end position="321"/>
    </location>
</feature>
<evidence type="ECO:0000313" key="6">
    <source>
        <dbReference type="Proteomes" id="UP000673691"/>
    </source>
</evidence>
<evidence type="ECO:0000256" key="1">
    <source>
        <dbReference type="PROSITE-ProRule" id="PRU10141"/>
    </source>
</evidence>
<dbReference type="OrthoDB" id="3203292at2759"/>
<dbReference type="PROSITE" id="PS00107">
    <property type="entry name" value="PROTEIN_KINASE_ATP"/>
    <property type="match status" value="1"/>
</dbReference>
<dbReference type="InterPro" id="IPR017441">
    <property type="entry name" value="Protein_kinase_ATP_BS"/>
</dbReference>
<dbReference type="Gene3D" id="1.10.510.10">
    <property type="entry name" value="Transferase(Phosphotransferase) domain 1"/>
    <property type="match status" value="1"/>
</dbReference>
<dbReference type="InterPro" id="IPR000719">
    <property type="entry name" value="Prot_kinase_dom"/>
</dbReference>
<keyword evidence="3" id="KW-0732">Signal</keyword>
<dbReference type="InterPro" id="IPR050235">
    <property type="entry name" value="CK1_Ser-Thr_kinase"/>
</dbReference>
<keyword evidence="6" id="KW-1185">Reference proteome</keyword>
<dbReference type="Proteomes" id="UP000673691">
    <property type="component" value="Unassembled WGS sequence"/>
</dbReference>
<dbReference type="PROSITE" id="PS50011">
    <property type="entry name" value="PROTEIN_KINASE_DOM"/>
    <property type="match status" value="1"/>
</dbReference>
<feature type="binding site" evidence="1">
    <location>
        <position position="112"/>
    </location>
    <ligand>
        <name>ATP</name>
        <dbReference type="ChEBI" id="CHEBI:30616"/>
    </ligand>
</feature>
<dbReference type="AlphaFoldDB" id="A0A8H7ZSP7"/>
<keyword evidence="1" id="KW-0547">Nucleotide-binding</keyword>
<name>A0A8H7ZSP7_9FUNG</name>
<dbReference type="PANTHER" id="PTHR11909">
    <property type="entry name" value="CASEIN KINASE-RELATED"/>
    <property type="match status" value="1"/>
</dbReference>
<accession>A0A8H7ZSP7</accession>
<feature type="signal peptide" evidence="3">
    <location>
        <begin position="1"/>
        <end position="26"/>
    </location>
</feature>
<dbReference type="Gene3D" id="3.30.200.20">
    <property type="entry name" value="Phosphorylase Kinase, domain 1"/>
    <property type="match status" value="1"/>
</dbReference>
<reference evidence="5 6" key="1">
    <citation type="journal article" name="Sci. Rep.">
        <title>Genome-scale phylogenetic analyses confirm Olpidium as the closest living zoosporic fungus to the non-flagellated, terrestrial fungi.</title>
        <authorList>
            <person name="Chang Y."/>
            <person name="Rochon D."/>
            <person name="Sekimoto S."/>
            <person name="Wang Y."/>
            <person name="Chovatia M."/>
            <person name="Sandor L."/>
            <person name="Salamov A."/>
            <person name="Grigoriev I.V."/>
            <person name="Stajich J.E."/>
            <person name="Spatafora J.W."/>
        </authorList>
    </citation>
    <scope>NUCLEOTIDE SEQUENCE [LARGE SCALE GENOMIC DNA]</scope>
    <source>
        <strain evidence="5">S191</strain>
    </source>
</reference>
<protein>
    <submittedName>
        <fullName evidence="5">Kinase-like domain-containing protein</fullName>
    </submittedName>
</protein>
<gene>
    <name evidence="5" type="ORF">BJ554DRAFT_798</name>
</gene>
<feature type="non-terminal residue" evidence="5">
    <location>
        <position position="1"/>
    </location>
</feature>
<dbReference type="GO" id="GO:0005524">
    <property type="term" value="F:ATP binding"/>
    <property type="evidence" value="ECO:0007669"/>
    <property type="project" value="UniProtKB-UniRule"/>
</dbReference>
<evidence type="ECO:0000256" key="3">
    <source>
        <dbReference type="SAM" id="SignalP"/>
    </source>
</evidence>
<dbReference type="InterPro" id="IPR011009">
    <property type="entry name" value="Kinase-like_dom_sf"/>
</dbReference>
<comment type="caution">
    <text evidence="5">The sequence shown here is derived from an EMBL/GenBank/DDBJ whole genome shotgun (WGS) entry which is preliminary data.</text>
</comment>
<sequence length="321" mass="35703">GRLKVSFFFLSFFFFGLFEPPPRANAERIPPAPPPAFPGRFSRLSPGTARISGVLPRTPTFQIRPAMAQAISEDAIIIGEHFQLGKKIGEGSFGIIHEGESVTKVFWRIAVKLESVKTNDPQLYDECRVYRHLQGVPGIPNVHYFGVEDGYNVLCIDLLGPSLEDLFDICGRRFSVKTVAMLARQMVRGALRPGEFDHIPMVTKKNVTGTARYMSVNTHAGCGEFVTRPVARVRGPAFRRPRGFALKRGADLGPTPATPCSPAFEQQEQSRRDDLESLGFVFMYFLRGKLPWQGMNAETNAERNEMIGAKKRATPIDDLCA</sequence>
<feature type="region of interest" description="Disordered" evidence="2">
    <location>
        <begin position="248"/>
        <end position="269"/>
    </location>
</feature>
<feature type="chain" id="PRO_5034139616" evidence="3">
    <location>
        <begin position="27"/>
        <end position="321"/>
    </location>
</feature>
<proteinExistence type="predicted"/>
<dbReference type="SUPFAM" id="SSF56112">
    <property type="entry name" value="Protein kinase-like (PK-like)"/>
    <property type="match status" value="1"/>
</dbReference>
<evidence type="ECO:0000313" key="5">
    <source>
        <dbReference type="EMBL" id="KAG5458893.1"/>
    </source>
</evidence>
<evidence type="ECO:0000259" key="4">
    <source>
        <dbReference type="PROSITE" id="PS50011"/>
    </source>
</evidence>
<dbReference type="SMART" id="SM00220">
    <property type="entry name" value="S_TKc"/>
    <property type="match status" value="1"/>
</dbReference>
<dbReference type="GO" id="GO:0004672">
    <property type="term" value="F:protein kinase activity"/>
    <property type="evidence" value="ECO:0007669"/>
    <property type="project" value="InterPro"/>
</dbReference>
<organism evidence="5 6">
    <name type="scientific">Olpidium bornovanus</name>
    <dbReference type="NCBI Taxonomy" id="278681"/>
    <lineage>
        <taxon>Eukaryota</taxon>
        <taxon>Fungi</taxon>
        <taxon>Fungi incertae sedis</taxon>
        <taxon>Olpidiomycota</taxon>
        <taxon>Olpidiomycotina</taxon>
        <taxon>Olpidiomycetes</taxon>
        <taxon>Olpidiales</taxon>
        <taxon>Olpidiaceae</taxon>
        <taxon>Olpidium</taxon>
    </lineage>
</organism>
<feature type="non-terminal residue" evidence="5">
    <location>
        <position position="321"/>
    </location>
</feature>